<name>A0A1M6MJN5_9FIRM</name>
<evidence type="ECO:0000256" key="1">
    <source>
        <dbReference type="SAM" id="Phobius"/>
    </source>
</evidence>
<dbReference type="OrthoDB" id="350169at2"/>
<evidence type="ECO:0000313" key="2">
    <source>
        <dbReference type="EMBL" id="SHJ83604.1"/>
    </source>
</evidence>
<dbReference type="RefSeq" id="WP_072906514.1">
    <property type="nucleotide sequence ID" value="NZ_FRAI01000007.1"/>
</dbReference>
<evidence type="ECO:0000313" key="3">
    <source>
        <dbReference type="Proteomes" id="UP000243547"/>
    </source>
</evidence>
<organism evidence="2 3">
    <name type="scientific">Anaerobranca californiensis DSM 14826</name>
    <dbReference type="NCBI Taxonomy" id="1120989"/>
    <lineage>
        <taxon>Bacteria</taxon>
        <taxon>Bacillati</taxon>
        <taxon>Bacillota</taxon>
        <taxon>Clostridia</taxon>
        <taxon>Eubacteriales</taxon>
        <taxon>Proteinivoracaceae</taxon>
        <taxon>Anaerobranca</taxon>
    </lineage>
</organism>
<protein>
    <recommendedName>
        <fullName evidence="4">PEGA domain-containing protein</fullName>
    </recommendedName>
</protein>
<keyword evidence="3" id="KW-1185">Reference proteome</keyword>
<dbReference type="AlphaFoldDB" id="A0A1M6MJN5"/>
<keyword evidence="1" id="KW-0812">Transmembrane</keyword>
<gene>
    <name evidence="2" type="ORF">SAMN02745227_00804</name>
</gene>
<dbReference type="STRING" id="1120989.SAMN02745227_00804"/>
<dbReference type="EMBL" id="FRAI01000007">
    <property type="protein sequence ID" value="SHJ83604.1"/>
    <property type="molecule type" value="Genomic_DNA"/>
</dbReference>
<feature type="transmembrane region" description="Helical" evidence="1">
    <location>
        <begin position="46"/>
        <end position="68"/>
    </location>
</feature>
<dbReference type="Proteomes" id="UP000243547">
    <property type="component" value="Unassembled WGS sequence"/>
</dbReference>
<accession>A0A1M6MJN5</accession>
<evidence type="ECO:0008006" key="4">
    <source>
        <dbReference type="Google" id="ProtNLM"/>
    </source>
</evidence>
<reference evidence="3" key="1">
    <citation type="submission" date="2016-11" db="EMBL/GenBank/DDBJ databases">
        <authorList>
            <person name="Varghese N."/>
            <person name="Submissions S."/>
        </authorList>
    </citation>
    <scope>NUCLEOTIDE SEQUENCE [LARGE SCALE GENOMIC DNA]</scope>
    <source>
        <strain evidence="3">DSM 14826</strain>
    </source>
</reference>
<sequence length="369" mass="42508">MEKKYLNFNDFFEGGDLSLPDIPVQPATKKRILNNVLSSTKKNYRLYNYLQIIKPALFAASILLILLLPTVKYNLIPQNINDGFFLTIEANVEGAEVFYGNEKVDVVPTTQKIQTDKVDIRVVKEGFLEWVGTVKGKTVEEALNSFYSPGKYRLFKGHNSIKVLVELEEILKNTLYLESEKRGKVIVNGQFLGETPLYIELQHNINNIEVIQPLREKVSFDVIYEEKTQGKLTVLGKQKLQLTEKGYTVYVESEGLFLPVKGIWLNENHYLLLESNEKGQQRIKDIDLSTGDIIVKELTEVEKDVLELLKDNLEVALNLKDYPSFKSLLKDLDVLHLDGKNNHFIIFTLDNYVNIWIYSLEKQILQKIY</sequence>
<proteinExistence type="predicted"/>
<keyword evidence="1" id="KW-1133">Transmembrane helix</keyword>
<keyword evidence="1" id="KW-0472">Membrane</keyword>